<organism evidence="3">
    <name type="scientific">Leptocylindrus danicus</name>
    <dbReference type="NCBI Taxonomy" id="163516"/>
    <lineage>
        <taxon>Eukaryota</taxon>
        <taxon>Sar</taxon>
        <taxon>Stramenopiles</taxon>
        <taxon>Ochrophyta</taxon>
        <taxon>Bacillariophyta</taxon>
        <taxon>Coscinodiscophyceae</taxon>
        <taxon>Chaetocerotophycidae</taxon>
        <taxon>Leptocylindrales</taxon>
        <taxon>Leptocylindraceae</taxon>
        <taxon>Leptocylindrus</taxon>
    </lineage>
</organism>
<feature type="region of interest" description="Disordered" evidence="1">
    <location>
        <begin position="134"/>
        <end position="155"/>
    </location>
</feature>
<evidence type="ECO:0000313" key="3">
    <source>
        <dbReference type="EMBL" id="CAD9603523.1"/>
    </source>
</evidence>
<reference evidence="3" key="1">
    <citation type="submission" date="2021-01" db="EMBL/GenBank/DDBJ databases">
        <authorList>
            <person name="Corre E."/>
            <person name="Pelletier E."/>
            <person name="Niang G."/>
            <person name="Scheremetjew M."/>
            <person name="Finn R."/>
            <person name="Kale V."/>
            <person name="Holt S."/>
            <person name="Cochrane G."/>
            <person name="Meng A."/>
            <person name="Brown T."/>
            <person name="Cohen L."/>
        </authorList>
    </citation>
    <scope>NUCLEOTIDE SEQUENCE</scope>
    <source>
        <strain evidence="3">B650</strain>
    </source>
</reference>
<proteinExistence type="predicted"/>
<feature type="region of interest" description="Disordered" evidence="1">
    <location>
        <begin position="91"/>
        <end position="113"/>
    </location>
</feature>
<gene>
    <name evidence="2" type="ORF">LDAN0321_LOCUS17495</name>
    <name evidence="3" type="ORF">LDAN0321_LOCUS17498</name>
</gene>
<dbReference type="EMBL" id="HBGY01028316">
    <property type="protein sequence ID" value="CAD9603514.1"/>
    <property type="molecule type" value="Transcribed_RNA"/>
</dbReference>
<evidence type="ECO:0000256" key="1">
    <source>
        <dbReference type="SAM" id="MobiDB-lite"/>
    </source>
</evidence>
<protein>
    <submittedName>
        <fullName evidence="3">Uncharacterized protein</fullName>
    </submittedName>
</protein>
<name>A0A6U2RUP5_9STRA</name>
<sequence length="155" mass="18085">MPSIRRTNPSTHTHADALHVLTTDHKEQKPKRTIITGRAKGKHGQWGDFKVVLNVERKEKIVRNSSSRKPETVVSYHTSLADATFCADNDLRRKDKKNNHNTSSKTKYTKEERHVHWEDESNYDQVLAAVTRRMNGRIEHVEKKEKSSRHSRRTH</sequence>
<evidence type="ECO:0000313" key="2">
    <source>
        <dbReference type="EMBL" id="CAD9603514.1"/>
    </source>
</evidence>
<dbReference type="EMBL" id="HBGY01028319">
    <property type="protein sequence ID" value="CAD9603523.1"/>
    <property type="molecule type" value="Transcribed_RNA"/>
</dbReference>
<accession>A0A6U2RUP5</accession>
<dbReference type="AlphaFoldDB" id="A0A6U2RUP5"/>
<feature type="compositionally biased region" description="Basic residues" evidence="1">
    <location>
        <begin position="146"/>
        <end position="155"/>
    </location>
</feature>
<feature type="compositionally biased region" description="Basic and acidic residues" evidence="1">
    <location>
        <begin position="136"/>
        <end position="145"/>
    </location>
</feature>